<dbReference type="RefSeq" id="WP_193942939.1">
    <property type="nucleotide sequence ID" value="NZ_JADEWB010000065.1"/>
</dbReference>
<comment type="caution">
    <text evidence="2">The sequence shown here is derived from an EMBL/GenBank/DDBJ whole genome shotgun (WGS) entry which is preliminary data.</text>
</comment>
<dbReference type="Proteomes" id="UP000606776">
    <property type="component" value="Unassembled WGS sequence"/>
</dbReference>
<sequence length="138" mass="15585">MMNKLLLSTSVITTFVLLTTTSAKAERLFIYSPGDNQFLGDVGYNGSLCNENERDCIFNPVGIYGSEVGRFSIFNDVSYYGSSVGRYSVCNQIIRQKDAPVLIMELGNKWEMIDVLNIRYQQQTEIGRRLVFGACRDN</sequence>
<organism evidence="2 3">
    <name type="scientific">Sphaerospermopsis aphanizomenoides LEGE 00250</name>
    <dbReference type="NCBI Taxonomy" id="2777972"/>
    <lineage>
        <taxon>Bacteria</taxon>
        <taxon>Bacillati</taxon>
        <taxon>Cyanobacteriota</taxon>
        <taxon>Cyanophyceae</taxon>
        <taxon>Nostocales</taxon>
        <taxon>Aphanizomenonaceae</taxon>
        <taxon>Sphaerospermopsis</taxon>
        <taxon>Sphaerospermopsis aphanizomenoides</taxon>
    </lineage>
</organism>
<reference evidence="2 3" key="1">
    <citation type="submission" date="2020-10" db="EMBL/GenBank/DDBJ databases">
        <authorList>
            <person name="Castelo-Branco R."/>
            <person name="Eusebio N."/>
            <person name="Adriana R."/>
            <person name="Vieira A."/>
            <person name="Brugerolle De Fraissinette N."/>
            <person name="Rezende De Castro R."/>
            <person name="Schneider M.P."/>
            <person name="Vasconcelos V."/>
            <person name="Leao P.N."/>
        </authorList>
    </citation>
    <scope>NUCLEOTIDE SEQUENCE [LARGE SCALE GENOMIC DNA]</scope>
    <source>
        <strain evidence="2 3">LEGE 00250</strain>
    </source>
</reference>
<protein>
    <submittedName>
        <fullName evidence="2">Uncharacterized protein</fullName>
    </submittedName>
</protein>
<evidence type="ECO:0000313" key="3">
    <source>
        <dbReference type="Proteomes" id="UP000606776"/>
    </source>
</evidence>
<accession>A0ABR9VFA2</accession>
<dbReference type="EMBL" id="JADEWB010000065">
    <property type="protein sequence ID" value="MBE9236870.1"/>
    <property type="molecule type" value="Genomic_DNA"/>
</dbReference>
<feature type="chain" id="PRO_5046305243" evidence="1">
    <location>
        <begin position="26"/>
        <end position="138"/>
    </location>
</feature>
<proteinExistence type="predicted"/>
<name>A0ABR9VFA2_9CYAN</name>
<gene>
    <name evidence="2" type="ORF">IQ227_12760</name>
</gene>
<keyword evidence="3" id="KW-1185">Reference proteome</keyword>
<evidence type="ECO:0000256" key="1">
    <source>
        <dbReference type="SAM" id="SignalP"/>
    </source>
</evidence>
<feature type="signal peptide" evidence="1">
    <location>
        <begin position="1"/>
        <end position="25"/>
    </location>
</feature>
<evidence type="ECO:0000313" key="2">
    <source>
        <dbReference type="EMBL" id="MBE9236870.1"/>
    </source>
</evidence>
<keyword evidence="1" id="KW-0732">Signal</keyword>